<organism evidence="1 2">
    <name type="scientific">Streptomyces capoamus</name>
    <dbReference type="NCBI Taxonomy" id="68183"/>
    <lineage>
        <taxon>Bacteria</taxon>
        <taxon>Bacillati</taxon>
        <taxon>Actinomycetota</taxon>
        <taxon>Actinomycetes</taxon>
        <taxon>Kitasatosporales</taxon>
        <taxon>Streptomycetaceae</taxon>
        <taxon>Streptomyces</taxon>
    </lineage>
</organism>
<accession>A0A919EWQ4</accession>
<gene>
    <name evidence="1" type="ORF">GCM10018980_40110</name>
</gene>
<name>A0A919EWQ4_9ACTN</name>
<reference evidence="2" key="1">
    <citation type="journal article" date="2019" name="Int. J. Syst. Evol. Microbiol.">
        <title>The Global Catalogue of Microorganisms (GCM) 10K type strain sequencing project: providing services to taxonomists for standard genome sequencing and annotation.</title>
        <authorList>
            <consortium name="The Broad Institute Genomics Platform"/>
            <consortium name="The Broad Institute Genome Sequencing Center for Infectious Disease"/>
            <person name="Wu L."/>
            <person name="Ma J."/>
        </authorList>
    </citation>
    <scope>NUCLEOTIDE SEQUENCE [LARGE SCALE GENOMIC DNA]</scope>
    <source>
        <strain evidence="2">JCM 4253</strain>
    </source>
</reference>
<evidence type="ECO:0000313" key="2">
    <source>
        <dbReference type="Proteomes" id="UP000619355"/>
    </source>
</evidence>
<proteinExistence type="predicted"/>
<comment type="caution">
    <text evidence="1">The sequence shown here is derived from an EMBL/GenBank/DDBJ whole genome shotgun (WGS) entry which is preliminary data.</text>
</comment>
<keyword evidence="2" id="KW-1185">Reference proteome</keyword>
<protein>
    <submittedName>
        <fullName evidence="1">Uncharacterized protein</fullName>
    </submittedName>
</protein>
<sequence>MNTASLKTIRGLLNDVRVVNLSAFLVVHDAIREQEAYGRLVFTAQLRAFDEFANSTAHEEYQPS</sequence>
<dbReference type="EMBL" id="BNBF01000011">
    <property type="protein sequence ID" value="GHG54998.1"/>
    <property type="molecule type" value="Genomic_DNA"/>
</dbReference>
<dbReference type="AlphaFoldDB" id="A0A919EWQ4"/>
<evidence type="ECO:0000313" key="1">
    <source>
        <dbReference type="EMBL" id="GHG54998.1"/>
    </source>
</evidence>
<dbReference type="Proteomes" id="UP000619355">
    <property type="component" value="Unassembled WGS sequence"/>
</dbReference>